<evidence type="ECO:0000313" key="3">
    <source>
        <dbReference type="Proteomes" id="UP001549291"/>
    </source>
</evidence>
<proteinExistence type="predicted"/>
<dbReference type="EMBL" id="JBEPTQ010000002">
    <property type="protein sequence ID" value="MET4721816.1"/>
    <property type="molecule type" value="Genomic_DNA"/>
</dbReference>
<name>A0ABV2RY02_BRAJP</name>
<accession>A0ABV2RY02</accession>
<evidence type="ECO:0000313" key="2">
    <source>
        <dbReference type="EMBL" id="MET4721816.1"/>
    </source>
</evidence>
<organism evidence="2 3">
    <name type="scientific">Bradyrhizobium japonicum</name>
    <dbReference type="NCBI Taxonomy" id="375"/>
    <lineage>
        <taxon>Bacteria</taxon>
        <taxon>Pseudomonadati</taxon>
        <taxon>Pseudomonadota</taxon>
        <taxon>Alphaproteobacteria</taxon>
        <taxon>Hyphomicrobiales</taxon>
        <taxon>Nitrobacteraceae</taxon>
        <taxon>Bradyrhizobium</taxon>
    </lineage>
</organism>
<comment type="caution">
    <text evidence="2">The sequence shown here is derived from an EMBL/GenBank/DDBJ whole genome shotgun (WGS) entry which is preliminary data.</text>
</comment>
<dbReference type="RefSeq" id="WP_354268940.1">
    <property type="nucleotide sequence ID" value="NZ_JBEPTQ010000002.1"/>
</dbReference>
<dbReference type="InterPro" id="IPR054189">
    <property type="entry name" value="DUF6894"/>
</dbReference>
<keyword evidence="3" id="KW-1185">Reference proteome</keyword>
<dbReference type="Pfam" id="PF21834">
    <property type="entry name" value="DUF6894"/>
    <property type="match status" value="1"/>
</dbReference>
<sequence length="81" mass="9228">MPRYYFDLLDDDGQCIDEEGLELPSLRAVQAEAAKALADMARDALHSFEGTSKRFMAIEVRDSSGPVMQVRFNFEVMRLKQ</sequence>
<protein>
    <recommendedName>
        <fullName evidence="1">DUF6894 domain-containing protein</fullName>
    </recommendedName>
</protein>
<gene>
    <name evidence="2" type="ORF">ABIF63_005922</name>
</gene>
<evidence type="ECO:0000259" key="1">
    <source>
        <dbReference type="Pfam" id="PF21834"/>
    </source>
</evidence>
<dbReference type="Proteomes" id="UP001549291">
    <property type="component" value="Unassembled WGS sequence"/>
</dbReference>
<reference evidence="2 3" key="1">
    <citation type="submission" date="2024-06" db="EMBL/GenBank/DDBJ databases">
        <title>Genomic Encyclopedia of Type Strains, Phase V (KMG-V): Genome sequencing to study the core and pangenomes of soil and plant-associated prokaryotes.</title>
        <authorList>
            <person name="Whitman W."/>
        </authorList>
    </citation>
    <scope>NUCLEOTIDE SEQUENCE [LARGE SCALE GENOMIC DNA]</scope>
    <source>
        <strain evidence="2 3">USDA 160</strain>
    </source>
</reference>
<feature type="domain" description="DUF6894" evidence="1">
    <location>
        <begin position="3"/>
        <end position="72"/>
    </location>
</feature>